<accession>A0AAN6T218</accession>
<comment type="caution">
    <text evidence="2">The sequence shown here is derived from an EMBL/GenBank/DDBJ whole genome shotgun (WGS) entry which is preliminary data.</text>
</comment>
<evidence type="ECO:0000313" key="3">
    <source>
        <dbReference type="Proteomes" id="UP001305647"/>
    </source>
</evidence>
<gene>
    <name evidence="2" type="ORF">N658DRAFT_66882</name>
</gene>
<reference evidence="2" key="1">
    <citation type="journal article" date="2023" name="Mol. Phylogenet. Evol.">
        <title>Genome-scale phylogeny and comparative genomics of the fungal order Sordariales.</title>
        <authorList>
            <person name="Hensen N."/>
            <person name="Bonometti L."/>
            <person name="Westerberg I."/>
            <person name="Brannstrom I.O."/>
            <person name="Guillou S."/>
            <person name="Cros-Aarteil S."/>
            <person name="Calhoun S."/>
            <person name="Haridas S."/>
            <person name="Kuo A."/>
            <person name="Mondo S."/>
            <person name="Pangilinan J."/>
            <person name="Riley R."/>
            <person name="LaButti K."/>
            <person name="Andreopoulos B."/>
            <person name="Lipzen A."/>
            <person name="Chen C."/>
            <person name="Yan M."/>
            <person name="Daum C."/>
            <person name="Ng V."/>
            <person name="Clum A."/>
            <person name="Steindorff A."/>
            <person name="Ohm R.A."/>
            <person name="Martin F."/>
            <person name="Silar P."/>
            <person name="Natvig D.O."/>
            <person name="Lalanne C."/>
            <person name="Gautier V."/>
            <person name="Ament-Velasquez S.L."/>
            <person name="Kruys A."/>
            <person name="Hutchinson M.I."/>
            <person name="Powell A.J."/>
            <person name="Barry K."/>
            <person name="Miller A.N."/>
            <person name="Grigoriev I.V."/>
            <person name="Debuchy R."/>
            <person name="Gladieux P."/>
            <person name="Hiltunen Thoren M."/>
            <person name="Johannesson H."/>
        </authorList>
    </citation>
    <scope>NUCLEOTIDE SEQUENCE</scope>
    <source>
        <strain evidence="2">CBS 757.83</strain>
    </source>
</reference>
<organism evidence="2 3">
    <name type="scientific">Parathielavia hyrcaniae</name>
    <dbReference type="NCBI Taxonomy" id="113614"/>
    <lineage>
        <taxon>Eukaryota</taxon>
        <taxon>Fungi</taxon>
        <taxon>Dikarya</taxon>
        <taxon>Ascomycota</taxon>
        <taxon>Pezizomycotina</taxon>
        <taxon>Sordariomycetes</taxon>
        <taxon>Sordariomycetidae</taxon>
        <taxon>Sordariales</taxon>
        <taxon>Chaetomiaceae</taxon>
        <taxon>Parathielavia</taxon>
    </lineage>
</organism>
<evidence type="ECO:0000313" key="2">
    <source>
        <dbReference type="EMBL" id="KAK4101157.1"/>
    </source>
</evidence>
<keyword evidence="3" id="KW-1185">Reference proteome</keyword>
<name>A0AAN6T218_9PEZI</name>
<protein>
    <submittedName>
        <fullName evidence="2">Uncharacterized protein</fullName>
    </submittedName>
</protein>
<sequence>MSSFKVPEAFVPQIVNDCSPELRLPFIPLAIFGHPSKYASQSQARPDPPSPGHEAQIPFLSTAFHVLLWSIMAFLLGFCRRHREIAGCQLS</sequence>
<dbReference type="EMBL" id="MU863636">
    <property type="protein sequence ID" value="KAK4101157.1"/>
    <property type="molecule type" value="Genomic_DNA"/>
</dbReference>
<dbReference type="Proteomes" id="UP001305647">
    <property type="component" value="Unassembled WGS sequence"/>
</dbReference>
<keyword evidence="1" id="KW-1133">Transmembrane helix</keyword>
<reference evidence="2" key="2">
    <citation type="submission" date="2023-05" db="EMBL/GenBank/DDBJ databases">
        <authorList>
            <consortium name="Lawrence Berkeley National Laboratory"/>
            <person name="Steindorff A."/>
            <person name="Hensen N."/>
            <person name="Bonometti L."/>
            <person name="Westerberg I."/>
            <person name="Brannstrom I.O."/>
            <person name="Guillou S."/>
            <person name="Cros-Aarteil S."/>
            <person name="Calhoun S."/>
            <person name="Haridas S."/>
            <person name="Kuo A."/>
            <person name="Mondo S."/>
            <person name="Pangilinan J."/>
            <person name="Riley R."/>
            <person name="Labutti K."/>
            <person name="Andreopoulos B."/>
            <person name="Lipzen A."/>
            <person name="Chen C."/>
            <person name="Yanf M."/>
            <person name="Daum C."/>
            <person name="Ng V."/>
            <person name="Clum A."/>
            <person name="Ohm R."/>
            <person name="Martin F."/>
            <person name="Silar P."/>
            <person name="Natvig D."/>
            <person name="Lalanne C."/>
            <person name="Gautier V."/>
            <person name="Ament-Velasquez S.L."/>
            <person name="Kruys A."/>
            <person name="Hutchinson M.I."/>
            <person name="Powell A.J."/>
            <person name="Barry K."/>
            <person name="Miller A.N."/>
            <person name="Grigoriev I.V."/>
            <person name="Debuchy R."/>
            <person name="Gladieux P."/>
            <person name="Thoren M.H."/>
            <person name="Johannesson H."/>
        </authorList>
    </citation>
    <scope>NUCLEOTIDE SEQUENCE</scope>
    <source>
        <strain evidence="2">CBS 757.83</strain>
    </source>
</reference>
<dbReference type="AlphaFoldDB" id="A0AAN6T218"/>
<feature type="transmembrane region" description="Helical" evidence="1">
    <location>
        <begin position="57"/>
        <end position="79"/>
    </location>
</feature>
<proteinExistence type="predicted"/>
<evidence type="ECO:0000256" key="1">
    <source>
        <dbReference type="SAM" id="Phobius"/>
    </source>
</evidence>
<keyword evidence="1" id="KW-0812">Transmembrane</keyword>
<keyword evidence="1" id="KW-0472">Membrane</keyword>